<evidence type="ECO:0000256" key="1">
    <source>
        <dbReference type="ARBA" id="ARBA00009820"/>
    </source>
</evidence>
<dbReference type="InterPro" id="IPR011059">
    <property type="entry name" value="Metal-dep_hydrolase_composite"/>
</dbReference>
<dbReference type="Gene3D" id="1.20.58.520">
    <property type="entry name" value="Amidohydrolase"/>
    <property type="match status" value="1"/>
</dbReference>
<dbReference type="Gene3D" id="3.30.110.90">
    <property type="entry name" value="Amidohydrolase"/>
    <property type="match status" value="1"/>
</dbReference>
<dbReference type="Gene3D" id="2.30.40.10">
    <property type="entry name" value="Urease, subunit C, domain 1"/>
    <property type="match status" value="1"/>
</dbReference>
<protein>
    <submittedName>
        <fullName evidence="3">Tol biopolymer transport system component/imidazolonepropionase-like amidohydrolase</fullName>
    </submittedName>
</protein>
<dbReference type="InterPro" id="IPR032466">
    <property type="entry name" value="Metal_Hydrolase"/>
</dbReference>
<dbReference type="InterPro" id="IPR011659">
    <property type="entry name" value="WD40"/>
</dbReference>
<dbReference type="EMBL" id="JAUSSW010000007">
    <property type="protein sequence ID" value="MDQ0103003.1"/>
    <property type="molecule type" value="Genomic_DNA"/>
</dbReference>
<reference evidence="3 4" key="1">
    <citation type="submission" date="2023-07" db="EMBL/GenBank/DDBJ databases">
        <title>Sorghum-associated microbial communities from plants grown in Nebraska, USA.</title>
        <authorList>
            <person name="Schachtman D."/>
        </authorList>
    </citation>
    <scope>NUCLEOTIDE SEQUENCE [LARGE SCALE GENOMIC DNA]</scope>
    <source>
        <strain evidence="3 4">CC523</strain>
    </source>
</reference>
<feature type="domain" description="Amidohydrolase-related" evidence="2">
    <location>
        <begin position="616"/>
        <end position="956"/>
    </location>
</feature>
<proteinExistence type="inferred from homology"/>
<dbReference type="Pfam" id="PF01979">
    <property type="entry name" value="Amidohydro_1"/>
    <property type="match status" value="1"/>
</dbReference>
<accession>A0ABT9TQ39</accession>
<dbReference type="Proteomes" id="UP001244563">
    <property type="component" value="Unassembled WGS sequence"/>
</dbReference>
<dbReference type="Pfam" id="PF07676">
    <property type="entry name" value="PD40"/>
    <property type="match status" value="5"/>
</dbReference>
<dbReference type="SUPFAM" id="SSF50969">
    <property type="entry name" value="YVTN repeat-like/Quinoprotein amine dehydrogenase"/>
    <property type="match status" value="1"/>
</dbReference>
<gene>
    <name evidence="3" type="ORF">J2T10_002660</name>
</gene>
<dbReference type="PANTHER" id="PTHR36842">
    <property type="entry name" value="PROTEIN TOLB HOMOLOG"/>
    <property type="match status" value="1"/>
</dbReference>
<dbReference type="InterPro" id="IPR011042">
    <property type="entry name" value="6-blade_b-propeller_TolB-like"/>
</dbReference>
<keyword evidence="4" id="KW-1185">Reference proteome</keyword>
<dbReference type="Gene3D" id="3.40.50.10910">
    <property type="entry name" value="Amidohydrolase"/>
    <property type="match status" value="1"/>
</dbReference>
<evidence type="ECO:0000313" key="3">
    <source>
        <dbReference type="EMBL" id="MDQ0103003.1"/>
    </source>
</evidence>
<dbReference type="InterPro" id="IPR011044">
    <property type="entry name" value="Quino_amine_DH_bsu"/>
</dbReference>
<organism evidence="3 4">
    <name type="scientific">Paenarthrobacter nicotinovorans</name>
    <name type="common">Arthrobacter nicotinovorans</name>
    <dbReference type="NCBI Taxonomy" id="29320"/>
    <lineage>
        <taxon>Bacteria</taxon>
        <taxon>Bacillati</taxon>
        <taxon>Actinomycetota</taxon>
        <taxon>Actinomycetes</taxon>
        <taxon>Micrococcales</taxon>
        <taxon>Micrococcaceae</taxon>
        <taxon>Paenarthrobacter</taxon>
    </lineage>
</organism>
<dbReference type="SUPFAM" id="SSF51338">
    <property type="entry name" value="Composite domain of metallo-dependent hydrolases"/>
    <property type="match status" value="1"/>
</dbReference>
<comment type="similarity">
    <text evidence="1">Belongs to the TolB family.</text>
</comment>
<dbReference type="SUPFAM" id="SSF51556">
    <property type="entry name" value="Metallo-dependent hydrolases"/>
    <property type="match status" value="1"/>
</dbReference>
<sequence>MHWPDARWVELREGTNICAAVSPDGSIVVIDLLGMLWTMPISGGEARPITDELADATQPDWSPNGETIVFQSYRSGNFHLWQVAADGSNMQQLTLGHFDHREPRFSPDGRRIAFSSDRGGSYGIHVLDLASRQVTAWTNGAGEEAAPAWSPDGARLAFTVDSVAIDSVDVTGNRRRHIEATDALVHAPSWTPDGEDISYVLSEGQLPGPLGFGPTHLMIKGESVTAENEDVFPFRAMWLSSGEVLYTADGKIRRRMLSTETVSDIPFTARARVTRRQKLPTNRTSVQPRRDSPLGVVGPALSPDAGTVAFCALGSLWLMPVGGRPRQLTHRTYVSDPAWSPDGHLLAYTCDRSGNPDLWIHDIRTGTDRRLTHLGFPAVAAAWSRTGEHLAFQDHEGATYVTDIDTGHTKRVLEPLWQPGRPTWSPDGSLLALAAVKPSSARFREGSNQILTLDLQTGMTTFHEPGPQRSLSTRGYDGPVWSPDGSRMAFVMDSTLWVTDVDPTGRPIGDAQQLTEELTDAPSWSGDSSKLLYLSQGQLRMIPASGGPAETIPIAWPQTRSTSRGRTIIRAGRLWDGESRRLRENVEIVVEGDRIVDVGPPSADRTGPVIDASHLTVMPGLSDMHVHPLMKGKFFASRQGRIWLSFGVTTIRSPGDPVYQAMEEREAIAARHRLGPRYFGTGEAIDGSRIYYNFMRPTTTDEDLRRELGRLEGFDYDLVKTYVRMPVTAQRAAIQEAHKQGRWVTSHYLYPAALLGMDGIEHLFGSNRLGYSQTMTRGAHAYHDVVSILGESRMSITPTLTVAAVLLADDDSWLTDKRVTALYPAWEMETLRRKVQLVKSSPKITKTLRAALASQVAVVQRIMDRGGLVISGTDAPIDHTGIGLHLNLRAMVAHGVSTYEALRTSTHNAATVLGAEKDLGKVRPGFLADLIFVDGDPLTDISAAANVHKVMAQGQIHDVDDLLASAWAKGDPDDQLQARTGSPQTQFADQRIVRWLPPSGCC</sequence>
<dbReference type="SUPFAM" id="SSF82171">
    <property type="entry name" value="DPP6 N-terminal domain-like"/>
    <property type="match status" value="2"/>
</dbReference>
<dbReference type="InterPro" id="IPR006680">
    <property type="entry name" value="Amidohydro-rel"/>
</dbReference>
<dbReference type="Gene3D" id="2.140.10.30">
    <property type="entry name" value="Dipeptidylpeptidase IV, N-terminal domain"/>
    <property type="match status" value="1"/>
</dbReference>
<comment type="caution">
    <text evidence="3">The sequence shown here is derived from an EMBL/GenBank/DDBJ whole genome shotgun (WGS) entry which is preliminary data.</text>
</comment>
<dbReference type="PANTHER" id="PTHR36842:SF1">
    <property type="entry name" value="PROTEIN TOLB"/>
    <property type="match status" value="1"/>
</dbReference>
<name>A0ABT9TQ39_PAENI</name>
<dbReference type="Gene3D" id="2.120.10.30">
    <property type="entry name" value="TolB, C-terminal domain"/>
    <property type="match status" value="3"/>
</dbReference>
<evidence type="ECO:0000313" key="4">
    <source>
        <dbReference type="Proteomes" id="UP001244563"/>
    </source>
</evidence>
<evidence type="ECO:0000259" key="2">
    <source>
        <dbReference type="Pfam" id="PF01979"/>
    </source>
</evidence>